<dbReference type="Proteomes" id="UP001497382">
    <property type="component" value="Unassembled WGS sequence"/>
</dbReference>
<keyword evidence="1" id="KW-0812">Transmembrane</keyword>
<dbReference type="SUPFAM" id="SSF53649">
    <property type="entry name" value="Alkaline phosphatase-like"/>
    <property type="match status" value="1"/>
</dbReference>
<proteinExistence type="predicted"/>
<gene>
    <name evidence="2" type="ORF">LARSCL_LOCUS2602</name>
</gene>
<keyword evidence="1" id="KW-0472">Membrane</keyword>
<dbReference type="FunFam" id="3.40.720.10:FF:000017">
    <property type="entry name" value="Predicted protein"/>
    <property type="match status" value="1"/>
</dbReference>
<protein>
    <submittedName>
        <fullName evidence="2">Uncharacterized protein</fullName>
    </submittedName>
</protein>
<dbReference type="InterPro" id="IPR004245">
    <property type="entry name" value="DUF229"/>
</dbReference>
<dbReference type="CDD" id="cd16021">
    <property type="entry name" value="ALP_like"/>
    <property type="match status" value="1"/>
</dbReference>
<sequence length="819" mass="94950">MAPIIRRRRFMIFITISCISLLIISWYSNMHNKKNELNTKIITDVYEKLLACNQSQDLKEKKSTVLEEKSTEAVTRQSEIITQIRELTKVKDLQTYVEYTSEEMSIKFAEEYKFGHSEENGHHRVISLLEKLSEKYKKTHISSENDETPDRMSVKSDSELNWNIHIKENNSENREESTSNDVSYSTEKMKDCNECSEYSYETTINGTDTIESTKSPGLILDTQGCKIPKLDPWDPSVANLIEILDPYVCPGSPLFMKPSPDGSIYLNDTVLKEYYNTTADELSCKYQPIYREHEGSTRRRETSFTIGNLTKLEFGVPLNEDYIGAGCKVKIKTTNFEQFFPLIRLKKEIEDERNARTPPKPQLNIILVGIDSVSKLNFLRHFRRTLSYLNEKMSPFEMNGYTKVGDNTFPNLVPLLTGHFYEYYWNESLRNTMFFDDIDFIWKDYAKKGYRTFFAEDYPMAGIFNYLKRGFYDPPTDYYLRPMELVIEASTLKQESDDFCLNSQLETDFIYDYLRDFVKAVEDRPHFSFTMVSKITHDVLNYASYADEPTVNLLKDLSNIGALNNSLLVLFSDHGIRFGRIRYTYIGKYEERMPFMYIHAPKWFLDQYPEFAKNLETNQDRLMTLFDVHATMVHLLDINKTHEERTNVTLGTSLLDEIPANRTCVDAHIQQHWCPCETFDIVPLNASEATNASQAIVKDINSQLEPYGDMCELLEVDYLMDAMVGQANDKVLRYVKHEGEFSNKNIIFGEKTKAIADYLITLVAKPGGAVFEGTVRHDPELDSYTVLGISRVNIYGTTSWCIDSQRLKLFCYCKVQKET</sequence>
<dbReference type="EMBL" id="CAXIEN010000018">
    <property type="protein sequence ID" value="CAL1265562.1"/>
    <property type="molecule type" value="Genomic_DNA"/>
</dbReference>
<dbReference type="Pfam" id="PF02995">
    <property type="entry name" value="DUF229"/>
    <property type="match status" value="1"/>
</dbReference>
<dbReference type="InterPro" id="IPR017850">
    <property type="entry name" value="Alkaline_phosphatase_core_sf"/>
</dbReference>
<accession>A0AAV1Z1Z9</accession>
<dbReference type="GO" id="GO:0005615">
    <property type="term" value="C:extracellular space"/>
    <property type="evidence" value="ECO:0007669"/>
    <property type="project" value="TreeGrafter"/>
</dbReference>
<evidence type="ECO:0000313" key="2">
    <source>
        <dbReference type="EMBL" id="CAL1265562.1"/>
    </source>
</evidence>
<keyword evidence="1" id="KW-1133">Transmembrane helix</keyword>
<name>A0AAV1Z1Z9_9ARAC</name>
<dbReference type="AlphaFoldDB" id="A0AAV1Z1Z9"/>
<dbReference type="PANTHER" id="PTHR10974:SF1">
    <property type="entry name" value="FI08016P-RELATED"/>
    <property type="match status" value="1"/>
</dbReference>
<dbReference type="Gene3D" id="3.40.720.10">
    <property type="entry name" value="Alkaline Phosphatase, subunit A"/>
    <property type="match status" value="1"/>
</dbReference>
<keyword evidence="3" id="KW-1185">Reference proteome</keyword>
<organism evidence="2 3">
    <name type="scientific">Larinioides sclopetarius</name>
    <dbReference type="NCBI Taxonomy" id="280406"/>
    <lineage>
        <taxon>Eukaryota</taxon>
        <taxon>Metazoa</taxon>
        <taxon>Ecdysozoa</taxon>
        <taxon>Arthropoda</taxon>
        <taxon>Chelicerata</taxon>
        <taxon>Arachnida</taxon>
        <taxon>Araneae</taxon>
        <taxon>Araneomorphae</taxon>
        <taxon>Entelegynae</taxon>
        <taxon>Araneoidea</taxon>
        <taxon>Araneidae</taxon>
        <taxon>Larinioides</taxon>
    </lineage>
</organism>
<evidence type="ECO:0000313" key="3">
    <source>
        <dbReference type="Proteomes" id="UP001497382"/>
    </source>
</evidence>
<comment type="caution">
    <text evidence="2">The sequence shown here is derived from an EMBL/GenBank/DDBJ whole genome shotgun (WGS) entry which is preliminary data.</text>
</comment>
<evidence type="ECO:0000256" key="1">
    <source>
        <dbReference type="SAM" id="Phobius"/>
    </source>
</evidence>
<reference evidence="2 3" key="1">
    <citation type="submission" date="2024-04" db="EMBL/GenBank/DDBJ databases">
        <authorList>
            <person name="Rising A."/>
            <person name="Reimegard J."/>
            <person name="Sonavane S."/>
            <person name="Akerstrom W."/>
            <person name="Nylinder S."/>
            <person name="Hedman E."/>
            <person name="Kallberg Y."/>
        </authorList>
    </citation>
    <scope>NUCLEOTIDE SEQUENCE [LARGE SCALE GENOMIC DNA]</scope>
</reference>
<dbReference type="PANTHER" id="PTHR10974">
    <property type="entry name" value="FI08016P-RELATED"/>
    <property type="match status" value="1"/>
</dbReference>
<feature type="transmembrane region" description="Helical" evidence="1">
    <location>
        <begin position="12"/>
        <end position="28"/>
    </location>
</feature>